<keyword evidence="2" id="KW-0269">Exonuclease</keyword>
<evidence type="ECO:0000256" key="1">
    <source>
        <dbReference type="ARBA" id="ARBA00022722"/>
    </source>
</evidence>
<comment type="function">
    <text evidence="3">DNA polymerase III is a complex, multichain enzyme responsible for most of the replicative synthesis in bacteria. The epsilon subunit contain the editing function and is a proofreading 3'-5' exonuclease.</text>
</comment>
<keyword evidence="2" id="KW-0378">Hydrolase</keyword>
<dbReference type="InterPro" id="IPR012337">
    <property type="entry name" value="RNaseH-like_sf"/>
</dbReference>
<proteinExistence type="predicted"/>
<feature type="domain" description="Exonuclease" evidence="5">
    <location>
        <begin position="7"/>
        <end position="169"/>
    </location>
</feature>
<evidence type="ECO:0000256" key="4">
    <source>
        <dbReference type="ARBA" id="ARBA00026073"/>
    </source>
</evidence>
<dbReference type="InterPro" id="IPR036397">
    <property type="entry name" value="RNaseH_sf"/>
</dbReference>
<name>A0A2T5IX55_9GAMM</name>
<dbReference type="PANTHER" id="PTHR30231">
    <property type="entry name" value="DNA POLYMERASE III SUBUNIT EPSILON"/>
    <property type="match status" value="1"/>
</dbReference>
<reference evidence="6 7" key="1">
    <citation type="submission" date="2018-04" db="EMBL/GenBank/DDBJ databases">
        <title>Genomic Encyclopedia of Archaeal and Bacterial Type Strains, Phase II (KMG-II): from individual species to whole genera.</title>
        <authorList>
            <person name="Goeker M."/>
        </authorList>
    </citation>
    <scope>NUCLEOTIDE SEQUENCE [LARGE SCALE GENOMIC DNA]</scope>
    <source>
        <strain evidence="6 7">DSM 5822</strain>
    </source>
</reference>
<protein>
    <submittedName>
        <fullName evidence="6">DNA polymerase-3 subunit epsilon</fullName>
    </submittedName>
</protein>
<sequence>MRHLAANFVALDFETADNGRDSACAIGLVRVSAGHIVKRVYHLIRPPRPRVWFSHIHGLSWQDVKDQPTFAQLWPQLAAEFMDIEFIAAHNASFDRGVLNACCLAAGVQAPILPYTCTVQLARQVWNIRPTKLSDVCQFLQIPLQHHHAASDAEACARIVIAAQQSYAS</sequence>
<comment type="subunit">
    <text evidence="4">DNA polymerase III contains a core (composed of alpha, epsilon and theta chains) that associates with a tau subunit. This core dimerizes to form the POLIII' complex. PolIII' associates with the gamma complex (composed of gamma, delta, delta', psi and chi chains) and with the beta chain to form the complete DNA polymerase III complex.</text>
</comment>
<evidence type="ECO:0000313" key="7">
    <source>
        <dbReference type="Proteomes" id="UP000244223"/>
    </source>
</evidence>
<evidence type="ECO:0000256" key="2">
    <source>
        <dbReference type="ARBA" id="ARBA00022839"/>
    </source>
</evidence>
<evidence type="ECO:0000259" key="5">
    <source>
        <dbReference type="SMART" id="SM00479"/>
    </source>
</evidence>
<dbReference type="RefSeq" id="WP_107866158.1">
    <property type="nucleotide sequence ID" value="NZ_QAON01000011.1"/>
</dbReference>
<dbReference type="Proteomes" id="UP000244223">
    <property type="component" value="Unassembled WGS sequence"/>
</dbReference>
<organism evidence="6 7">
    <name type="scientific">Agitococcus lubricus</name>
    <dbReference type="NCBI Taxonomy" id="1077255"/>
    <lineage>
        <taxon>Bacteria</taxon>
        <taxon>Pseudomonadati</taxon>
        <taxon>Pseudomonadota</taxon>
        <taxon>Gammaproteobacteria</taxon>
        <taxon>Moraxellales</taxon>
        <taxon>Moraxellaceae</taxon>
        <taxon>Agitococcus</taxon>
    </lineage>
</organism>
<dbReference type="Pfam" id="PF00929">
    <property type="entry name" value="RNase_T"/>
    <property type="match status" value="1"/>
</dbReference>
<keyword evidence="1" id="KW-0540">Nuclease</keyword>
<comment type="caution">
    <text evidence="6">The sequence shown here is derived from an EMBL/GenBank/DDBJ whole genome shotgun (WGS) entry which is preliminary data.</text>
</comment>
<dbReference type="GO" id="GO:0003676">
    <property type="term" value="F:nucleic acid binding"/>
    <property type="evidence" value="ECO:0007669"/>
    <property type="project" value="InterPro"/>
</dbReference>
<dbReference type="AlphaFoldDB" id="A0A2T5IX55"/>
<accession>A0A2T5IX55</accession>
<dbReference type="CDD" id="cd06130">
    <property type="entry name" value="DNA_pol_III_epsilon_like"/>
    <property type="match status" value="1"/>
</dbReference>
<dbReference type="SMART" id="SM00479">
    <property type="entry name" value="EXOIII"/>
    <property type="match status" value="1"/>
</dbReference>
<dbReference type="PANTHER" id="PTHR30231:SF42">
    <property type="entry name" value="EXONUCLEASE"/>
    <property type="match status" value="1"/>
</dbReference>
<dbReference type="GO" id="GO:0006259">
    <property type="term" value="P:DNA metabolic process"/>
    <property type="evidence" value="ECO:0007669"/>
    <property type="project" value="UniProtKB-ARBA"/>
</dbReference>
<dbReference type="InterPro" id="IPR013520">
    <property type="entry name" value="Ribonucl_H"/>
</dbReference>
<dbReference type="GO" id="GO:0005829">
    <property type="term" value="C:cytosol"/>
    <property type="evidence" value="ECO:0007669"/>
    <property type="project" value="TreeGrafter"/>
</dbReference>
<keyword evidence="7" id="KW-1185">Reference proteome</keyword>
<dbReference type="GO" id="GO:0008408">
    <property type="term" value="F:3'-5' exonuclease activity"/>
    <property type="evidence" value="ECO:0007669"/>
    <property type="project" value="TreeGrafter"/>
</dbReference>
<gene>
    <name evidence="6" type="ORF">C8N29_11138</name>
</gene>
<dbReference type="FunFam" id="3.30.420.10:FF:000045">
    <property type="entry name" value="3'-5' exonuclease DinG"/>
    <property type="match status" value="1"/>
</dbReference>
<evidence type="ECO:0000313" key="6">
    <source>
        <dbReference type="EMBL" id="PTQ88517.1"/>
    </source>
</evidence>
<dbReference type="SUPFAM" id="SSF53098">
    <property type="entry name" value="Ribonuclease H-like"/>
    <property type="match status" value="1"/>
</dbReference>
<evidence type="ECO:0000256" key="3">
    <source>
        <dbReference type="ARBA" id="ARBA00025483"/>
    </source>
</evidence>
<dbReference type="OrthoDB" id="9803913at2"/>
<dbReference type="EMBL" id="QAON01000011">
    <property type="protein sequence ID" value="PTQ88517.1"/>
    <property type="molecule type" value="Genomic_DNA"/>
</dbReference>
<dbReference type="Gene3D" id="3.30.420.10">
    <property type="entry name" value="Ribonuclease H-like superfamily/Ribonuclease H"/>
    <property type="match status" value="1"/>
</dbReference>